<evidence type="ECO:0000313" key="2">
    <source>
        <dbReference type="Proteomes" id="UP000593571"/>
    </source>
</evidence>
<sequence>MCTSHSVYKHLQRTFTNSSLLFLKPWPEGSGSACGRGGTHRAPCPESGGVCARPSSAPSCGKTSALPLQTSCSSSETLTEENDRFPRVITVIRTVSRFSNVSSDSNLVKIHLSLIAHFHKTSGSTHSKQFLKIFALFSKLNVVTIRVK</sequence>
<organism evidence="1 2">
    <name type="scientific">Rousettus aegyptiacus</name>
    <name type="common">Egyptian fruit bat</name>
    <name type="synonym">Pteropus aegyptiacus</name>
    <dbReference type="NCBI Taxonomy" id="9407"/>
    <lineage>
        <taxon>Eukaryota</taxon>
        <taxon>Metazoa</taxon>
        <taxon>Chordata</taxon>
        <taxon>Craniata</taxon>
        <taxon>Vertebrata</taxon>
        <taxon>Euteleostomi</taxon>
        <taxon>Mammalia</taxon>
        <taxon>Eutheria</taxon>
        <taxon>Laurasiatheria</taxon>
        <taxon>Chiroptera</taxon>
        <taxon>Yinpterochiroptera</taxon>
        <taxon>Pteropodoidea</taxon>
        <taxon>Pteropodidae</taxon>
        <taxon>Rousettinae</taxon>
        <taxon>Rousettus</taxon>
    </lineage>
</organism>
<dbReference type="Proteomes" id="UP000593571">
    <property type="component" value="Unassembled WGS sequence"/>
</dbReference>
<dbReference type="EMBL" id="JACASE010000006">
    <property type="protein sequence ID" value="KAF6457183.1"/>
    <property type="molecule type" value="Genomic_DNA"/>
</dbReference>
<name>A0A7J8GAT1_ROUAE</name>
<protein>
    <submittedName>
        <fullName evidence="1">Uncharacterized protein</fullName>
    </submittedName>
</protein>
<keyword evidence="2" id="KW-1185">Reference proteome</keyword>
<gene>
    <name evidence="1" type="ORF">HJG63_011716</name>
</gene>
<dbReference type="AlphaFoldDB" id="A0A7J8GAT1"/>
<proteinExistence type="predicted"/>
<comment type="caution">
    <text evidence="1">The sequence shown here is derived from an EMBL/GenBank/DDBJ whole genome shotgun (WGS) entry which is preliminary data.</text>
</comment>
<reference evidence="1 2" key="1">
    <citation type="journal article" date="2020" name="Nature">
        <title>Six reference-quality genomes reveal evolution of bat adaptations.</title>
        <authorList>
            <person name="Jebb D."/>
            <person name="Huang Z."/>
            <person name="Pippel M."/>
            <person name="Hughes G.M."/>
            <person name="Lavrichenko K."/>
            <person name="Devanna P."/>
            <person name="Winkler S."/>
            <person name="Jermiin L.S."/>
            <person name="Skirmuntt E.C."/>
            <person name="Katzourakis A."/>
            <person name="Burkitt-Gray L."/>
            <person name="Ray D.A."/>
            <person name="Sullivan K.A.M."/>
            <person name="Roscito J.G."/>
            <person name="Kirilenko B.M."/>
            <person name="Davalos L.M."/>
            <person name="Corthals A.P."/>
            <person name="Power M.L."/>
            <person name="Jones G."/>
            <person name="Ransome R.D."/>
            <person name="Dechmann D.K.N."/>
            <person name="Locatelli A.G."/>
            <person name="Puechmaille S.J."/>
            <person name="Fedrigo O."/>
            <person name="Jarvis E.D."/>
            <person name="Hiller M."/>
            <person name="Vernes S.C."/>
            <person name="Myers E.W."/>
            <person name="Teeling E.C."/>
        </authorList>
    </citation>
    <scope>NUCLEOTIDE SEQUENCE [LARGE SCALE GENOMIC DNA]</scope>
    <source>
        <strain evidence="1">MRouAeg1</strain>
        <tissue evidence="1">Muscle</tissue>
    </source>
</reference>
<evidence type="ECO:0000313" key="1">
    <source>
        <dbReference type="EMBL" id="KAF6457183.1"/>
    </source>
</evidence>
<accession>A0A7J8GAT1</accession>